<comment type="subunit">
    <text evidence="2">Monomer.</text>
</comment>
<dbReference type="PROSITE" id="PS51257">
    <property type="entry name" value="PROKAR_LIPOPROTEIN"/>
    <property type="match status" value="1"/>
</dbReference>
<dbReference type="AlphaFoldDB" id="A0A543B3W5"/>
<feature type="domain" description="Plastocyanin-like" evidence="13">
    <location>
        <begin position="75"/>
        <end position="135"/>
    </location>
</feature>
<dbReference type="Gene3D" id="2.60.40.420">
    <property type="entry name" value="Cupredoxins - blue copper proteins"/>
    <property type="match status" value="4"/>
</dbReference>
<dbReference type="InterPro" id="IPR008972">
    <property type="entry name" value="Cupredoxin"/>
</dbReference>
<keyword evidence="15" id="KW-1185">Reference proteome</keyword>
<dbReference type="InterPro" id="IPR006311">
    <property type="entry name" value="TAT_signal"/>
</dbReference>
<dbReference type="InterPro" id="IPR011707">
    <property type="entry name" value="Cu-oxidase-like_N"/>
</dbReference>
<keyword evidence="4" id="KW-0560">Oxidoreductase</keyword>
<evidence type="ECO:0000313" key="15">
    <source>
        <dbReference type="Proteomes" id="UP000317043"/>
    </source>
</evidence>
<dbReference type="RefSeq" id="WP_142044881.1">
    <property type="nucleotide sequence ID" value="NZ_JBHTGS010000002.1"/>
</dbReference>
<comment type="similarity">
    <text evidence="1">Belongs to the multicopper oxidase family.</text>
</comment>
<evidence type="ECO:0000256" key="5">
    <source>
        <dbReference type="ARBA" id="ARBA00038978"/>
    </source>
</evidence>
<proteinExistence type="inferred from homology"/>
<dbReference type="PANTHER" id="PTHR48267:SF1">
    <property type="entry name" value="BILIRUBIN OXIDASE"/>
    <property type="match status" value="1"/>
</dbReference>
<evidence type="ECO:0000313" key="14">
    <source>
        <dbReference type="EMBL" id="TQL79514.1"/>
    </source>
</evidence>
<feature type="domain" description="Plastocyanin-like" evidence="12">
    <location>
        <begin position="397"/>
        <end position="509"/>
    </location>
</feature>
<dbReference type="GO" id="GO:0005507">
    <property type="term" value="F:copper ion binding"/>
    <property type="evidence" value="ECO:0007669"/>
    <property type="project" value="InterPro"/>
</dbReference>
<dbReference type="PROSITE" id="PS51318">
    <property type="entry name" value="TAT"/>
    <property type="match status" value="1"/>
</dbReference>
<evidence type="ECO:0000259" key="13">
    <source>
        <dbReference type="Pfam" id="PF07732"/>
    </source>
</evidence>
<dbReference type="PANTHER" id="PTHR48267">
    <property type="entry name" value="CUPREDOXIN SUPERFAMILY PROTEIN"/>
    <property type="match status" value="1"/>
</dbReference>
<evidence type="ECO:0000256" key="3">
    <source>
        <dbReference type="ARBA" id="ARBA00022723"/>
    </source>
</evidence>
<accession>A0A543B3W5</accession>
<dbReference type="GO" id="GO:0016491">
    <property type="term" value="F:oxidoreductase activity"/>
    <property type="evidence" value="ECO:0007669"/>
    <property type="project" value="UniProtKB-KW"/>
</dbReference>
<dbReference type="InParanoid" id="A0A543B3W5"/>
<feature type="domain" description="Plastocyanin-like" evidence="13">
    <location>
        <begin position="163"/>
        <end position="205"/>
    </location>
</feature>
<name>A0A543B3W5_9ACTN</name>
<dbReference type="PROSITE" id="PS00080">
    <property type="entry name" value="MULTICOPPER_OXIDASE2"/>
    <property type="match status" value="1"/>
</dbReference>
<evidence type="ECO:0000256" key="1">
    <source>
        <dbReference type="ARBA" id="ARBA00010609"/>
    </source>
</evidence>
<protein>
    <recommendedName>
        <fullName evidence="6">Multicopper oxidase CueO</fullName>
        <ecNumber evidence="5">1.16.3.4</ecNumber>
    </recommendedName>
    <alternativeName>
        <fullName evidence="7">Copper efflux oxidase</fullName>
    </alternativeName>
    <alternativeName>
        <fullName evidence="8">Cuprous oxidase</fullName>
    </alternativeName>
</protein>
<sequence>MNGVRRRTVLRLGVAAAATAGLATGCAALTGEQAGTTLRSDLTPPEPFRVRLPIPATAEPVSPGRFEVTQRVADVEIIPGTTTRVWGYDGTFPGPTFDVRRGEPVTVTIHNELPAPTSTHLHGGVTPADSDGYPTDLIVPTGLDFEPGHGSHMEVKEWRLHDGSREYEYPLDQPAATLWYHDHRMDFTAPQVWRGLAGMFLIRDDDEDRLDLPRGEYELPLMLCDRAFEDDGSFKYPSIDDSLLGVPGVEGDYHQGVEGDVILVNGAPWPEASVANTMYRLRLLNASNARRFELAMDEVGFTQIGSDSGLLPQPQELETLTIAPAERFDVLVDFSQVPVGTRVVLRNRLGSDGTDVVMRFHVDREAESGAAVPRRLVEPATMTPDEVVAARTFAFALTNQGDHQMWTINGRPFDPEQSLASPRLDTVERWTFTSDFHHPVHVHMAHFQVLTRNGKPPAPEDAGWKDTVDLRPYEVVEVAIKFSGHRGRYMIHCHNLEHEDMAMMANFDVV</sequence>
<dbReference type="InterPro" id="IPR002355">
    <property type="entry name" value="Cu_oxidase_Cu_BS"/>
</dbReference>
<feature type="domain" description="Plastocyanin-like" evidence="11">
    <location>
        <begin position="273"/>
        <end position="340"/>
    </location>
</feature>
<dbReference type="EMBL" id="VFOW01000001">
    <property type="protein sequence ID" value="TQL79514.1"/>
    <property type="molecule type" value="Genomic_DNA"/>
</dbReference>
<evidence type="ECO:0000256" key="2">
    <source>
        <dbReference type="ARBA" id="ARBA00011245"/>
    </source>
</evidence>
<dbReference type="InterPro" id="IPR011706">
    <property type="entry name" value="Cu-oxidase_C"/>
</dbReference>
<evidence type="ECO:0000256" key="7">
    <source>
        <dbReference type="ARBA" id="ARBA00042896"/>
    </source>
</evidence>
<comment type="catalytic activity">
    <reaction evidence="9">
        <text>4 Cu(+) + O2 + 4 H(+) = 4 Cu(2+) + 2 H2O</text>
        <dbReference type="Rhea" id="RHEA:30083"/>
        <dbReference type="ChEBI" id="CHEBI:15377"/>
        <dbReference type="ChEBI" id="CHEBI:15378"/>
        <dbReference type="ChEBI" id="CHEBI:15379"/>
        <dbReference type="ChEBI" id="CHEBI:29036"/>
        <dbReference type="ChEBI" id="CHEBI:49552"/>
        <dbReference type="EC" id="1.16.3.4"/>
    </reaction>
    <physiologicalReaction direction="left-to-right" evidence="9">
        <dbReference type="Rhea" id="RHEA:30084"/>
    </physiologicalReaction>
</comment>
<evidence type="ECO:0000256" key="9">
    <source>
        <dbReference type="ARBA" id="ARBA00048092"/>
    </source>
</evidence>
<gene>
    <name evidence="14" type="ORF">FB566_5123</name>
</gene>
<dbReference type="InterPro" id="IPR045087">
    <property type="entry name" value="Cu-oxidase_fam"/>
</dbReference>
<dbReference type="InterPro" id="IPR001117">
    <property type="entry name" value="Cu-oxidase_2nd"/>
</dbReference>
<keyword evidence="10" id="KW-0732">Signal</keyword>
<dbReference type="Proteomes" id="UP000317043">
    <property type="component" value="Unassembled WGS sequence"/>
</dbReference>
<dbReference type="EC" id="1.16.3.4" evidence="5"/>
<dbReference type="OrthoDB" id="345021at2"/>
<evidence type="ECO:0000256" key="4">
    <source>
        <dbReference type="ARBA" id="ARBA00023002"/>
    </source>
</evidence>
<dbReference type="Pfam" id="PF00394">
    <property type="entry name" value="Cu-oxidase"/>
    <property type="match status" value="1"/>
</dbReference>
<dbReference type="CDD" id="cd13911">
    <property type="entry name" value="CuRO_3_MCO_like_5"/>
    <property type="match status" value="1"/>
</dbReference>
<dbReference type="Pfam" id="PF07731">
    <property type="entry name" value="Cu-oxidase_2"/>
    <property type="match status" value="1"/>
</dbReference>
<evidence type="ECO:0000256" key="8">
    <source>
        <dbReference type="ARBA" id="ARBA00043090"/>
    </source>
</evidence>
<evidence type="ECO:0000256" key="6">
    <source>
        <dbReference type="ARBA" id="ARBA00041027"/>
    </source>
</evidence>
<evidence type="ECO:0000256" key="10">
    <source>
        <dbReference type="SAM" id="SignalP"/>
    </source>
</evidence>
<feature type="signal peptide" evidence="10">
    <location>
        <begin position="1"/>
        <end position="23"/>
    </location>
</feature>
<keyword evidence="3" id="KW-0479">Metal-binding</keyword>
<comment type="caution">
    <text evidence="14">The sequence shown here is derived from an EMBL/GenBank/DDBJ whole genome shotgun (WGS) entry which is preliminary data.</text>
</comment>
<reference evidence="14 15" key="1">
    <citation type="submission" date="2019-06" db="EMBL/GenBank/DDBJ databases">
        <title>Sequencing the genomes of 1000 actinobacteria strains.</title>
        <authorList>
            <person name="Klenk H.-P."/>
        </authorList>
    </citation>
    <scope>NUCLEOTIDE SEQUENCE [LARGE SCALE GENOMIC DNA]</scope>
    <source>
        <strain evidence="14 15">DSM 45928</strain>
    </source>
</reference>
<dbReference type="SUPFAM" id="SSF49503">
    <property type="entry name" value="Cupredoxins"/>
    <property type="match status" value="3"/>
</dbReference>
<organism evidence="14 15">
    <name type="scientific">Stackebrandtia endophytica</name>
    <dbReference type="NCBI Taxonomy" id="1496996"/>
    <lineage>
        <taxon>Bacteria</taxon>
        <taxon>Bacillati</taxon>
        <taxon>Actinomycetota</taxon>
        <taxon>Actinomycetes</taxon>
        <taxon>Glycomycetales</taxon>
        <taxon>Glycomycetaceae</taxon>
        <taxon>Stackebrandtia</taxon>
    </lineage>
</organism>
<feature type="chain" id="PRO_5038841092" description="Multicopper oxidase CueO" evidence="10">
    <location>
        <begin position="24"/>
        <end position="510"/>
    </location>
</feature>
<dbReference type="Pfam" id="PF07732">
    <property type="entry name" value="Cu-oxidase_3"/>
    <property type="match status" value="2"/>
</dbReference>
<evidence type="ECO:0000259" key="12">
    <source>
        <dbReference type="Pfam" id="PF07731"/>
    </source>
</evidence>
<evidence type="ECO:0000259" key="11">
    <source>
        <dbReference type="Pfam" id="PF00394"/>
    </source>
</evidence>